<keyword evidence="1" id="KW-0804">Transcription</keyword>
<accession>A0ACB9TA09</accession>
<dbReference type="EMBL" id="CM043018">
    <property type="protein sequence ID" value="KAI4463623.1"/>
    <property type="molecule type" value="Genomic_DNA"/>
</dbReference>
<comment type="caution">
    <text evidence="1">The sequence shown here is derived from an EMBL/GenBank/DDBJ whole genome shotgun (WGS) entry which is preliminary data.</text>
</comment>
<sequence length="410" mass="46405">MNKAKRYGDADPAFRNFIRPCQHNGRSFKCLSLQQREMHSIRERFYSDASKVNQDVRLCHMLSAEPVRRRRSQGLIEQKKMTVSYFLKKRNGESIRVCQKFFTAVLGITKHRTNTVAKVILEGGTPREKRGGDRVSNKTEDKKNLVRYFIKKLKGRESHYNRKKSRRMYLSANLSIARLRKMFNHQNEAANWLSYNMFRNIFVNEFNIGFSSPASDTTVAIILVVASLVLAEPPRFRSFARQTAPAPEAEAVPYAPRGWRPAGAPFSLPQRSQPHQNYGAPIANNNNYPQGLYGAPAQQQQPSPQYGPPEVATEMPTTTEGGAEDFTETPAENIREGDNKKSEKIEQPQNPAFFIIPQPERLVYAVQSAPLVALPQAKYVAAANLQALPLTAVQTSVVSPYSSTYIQYYQ</sequence>
<keyword evidence="1" id="KW-0240">DNA-directed RNA polymerase</keyword>
<evidence type="ECO:0000313" key="1">
    <source>
        <dbReference type="EMBL" id="KAI4463623.1"/>
    </source>
</evidence>
<name>A0ACB9TA09_HOLOL</name>
<protein>
    <submittedName>
        <fullName evidence="1">Dna-directed rna polymerases i ii and iii subunit rpabc2</fullName>
    </submittedName>
</protein>
<evidence type="ECO:0000313" key="2">
    <source>
        <dbReference type="Proteomes" id="UP001056778"/>
    </source>
</evidence>
<proteinExistence type="predicted"/>
<gene>
    <name evidence="1" type="ORF">MML48_4g00016570</name>
</gene>
<keyword evidence="2" id="KW-1185">Reference proteome</keyword>
<organism evidence="1 2">
    <name type="scientific">Holotrichia oblita</name>
    <name type="common">Chafer beetle</name>
    <dbReference type="NCBI Taxonomy" id="644536"/>
    <lineage>
        <taxon>Eukaryota</taxon>
        <taxon>Metazoa</taxon>
        <taxon>Ecdysozoa</taxon>
        <taxon>Arthropoda</taxon>
        <taxon>Hexapoda</taxon>
        <taxon>Insecta</taxon>
        <taxon>Pterygota</taxon>
        <taxon>Neoptera</taxon>
        <taxon>Endopterygota</taxon>
        <taxon>Coleoptera</taxon>
        <taxon>Polyphaga</taxon>
        <taxon>Scarabaeiformia</taxon>
        <taxon>Scarabaeidae</taxon>
        <taxon>Melolonthinae</taxon>
        <taxon>Holotrichia</taxon>
    </lineage>
</organism>
<reference evidence="1" key="1">
    <citation type="submission" date="2022-04" db="EMBL/GenBank/DDBJ databases">
        <title>Chromosome-scale genome assembly of Holotrichia oblita Faldermann.</title>
        <authorList>
            <person name="Rongchong L."/>
        </authorList>
    </citation>
    <scope>NUCLEOTIDE SEQUENCE</scope>
    <source>
        <strain evidence="1">81SQS9</strain>
    </source>
</reference>
<dbReference type="Proteomes" id="UP001056778">
    <property type="component" value="Chromosome 4"/>
</dbReference>